<reference evidence="1 2" key="1">
    <citation type="submission" date="2024-02" db="EMBL/GenBank/DDBJ databases">
        <title>A nitrogen-fixing paenibacillus bacterium.</title>
        <authorList>
            <person name="Zhang W.L."/>
            <person name="Chen S.F."/>
        </authorList>
    </citation>
    <scope>NUCLEOTIDE SEQUENCE [LARGE SCALE GENOMIC DNA]</scope>
    <source>
        <strain evidence="1 2">M1</strain>
    </source>
</reference>
<dbReference type="Pfam" id="PF06224">
    <property type="entry name" value="AlkZ-like"/>
    <property type="match status" value="1"/>
</dbReference>
<dbReference type="EMBL" id="JAZHPZ010000017">
    <property type="protein sequence ID" value="MEF2968630.1"/>
    <property type="molecule type" value="Genomic_DNA"/>
</dbReference>
<gene>
    <name evidence="1" type="ORF">V3851_22775</name>
</gene>
<proteinExistence type="predicted"/>
<name>A0ABU7VXZ9_9BACL</name>
<organism evidence="1 2">
    <name type="scientific">Paenibacillus haidiansis</name>
    <dbReference type="NCBI Taxonomy" id="1574488"/>
    <lineage>
        <taxon>Bacteria</taxon>
        <taxon>Bacillati</taxon>
        <taxon>Bacillota</taxon>
        <taxon>Bacilli</taxon>
        <taxon>Bacillales</taxon>
        <taxon>Paenibacillaceae</taxon>
        <taxon>Paenibacillus</taxon>
    </lineage>
</organism>
<comment type="caution">
    <text evidence="1">The sequence shown here is derived from an EMBL/GenBank/DDBJ whole genome shotgun (WGS) entry which is preliminary data.</text>
</comment>
<evidence type="ECO:0000313" key="2">
    <source>
        <dbReference type="Proteomes" id="UP001306950"/>
    </source>
</evidence>
<dbReference type="RefSeq" id="WP_331848810.1">
    <property type="nucleotide sequence ID" value="NZ_JAZHPZ010000017.1"/>
</dbReference>
<accession>A0ABU7VXZ9</accession>
<dbReference type="PANTHER" id="PTHR38479:SF2">
    <property type="entry name" value="WINGED HELIX DNA-BINDING DOMAIN-CONTAINING PROTEIN"/>
    <property type="match status" value="1"/>
</dbReference>
<keyword evidence="1" id="KW-0238">DNA-binding</keyword>
<keyword evidence="2" id="KW-1185">Reference proteome</keyword>
<sequence>MDKQWIAQCRLRNQRINRPGELTASDVVRRLGAIQAQDYSQALWAVGLRMQQAHASEVENAIAEKHIVLTWAMRGTLHLVTAEDVHWMIKLLAPRILSKSQPRLKQMGLDSKLLSHFEDLIYQALKEKKRMNRAELMALLEDKGFVTKNGRGYLLLWYLAQIGLICLGPMEGKQQTFVLLEEWLPNRKSYSKEESLKEIAERYFTGHGPATVHDFAWWSGLTVTEARTGIEAAALALHSEKIAGVEYWMGPDSAKGNESGVFLLPGFDEYLLGYKDRSAVLEKKFAPFIVPGNNGVFKPMLIVDGQIEGTWSRKIKKDGVDISVSPFSPTTPWSVESLDQSIQRYRKFVEAF</sequence>
<evidence type="ECO:0000313" key="1">
    <source>
        <dbReference type="EMBL" id="MEF2968630.1"/>
    </source>
</evidence>
<dbReference type="InterPro" id="IPR009351">
    <property type="entry name" value="AlkZ-like"/>
</dbReference>
<dbReference type="GO" id="GO:0003677">
    <property type="term" value="F:DNA binding"/>
    <property type="evidence" value="ECO:0007669"/>
    <property type="project" value="UniProtKB-KW"/>
</dbReference>
<protein>
    <submittedName>
        <fullName evidence="1">Winged helix DNA-binding domain-containing protein</fullName>
    </submittedName>
</protein>
<dbReference type="Proteomes" id="UP001306950">
    <property type="component" value="Unassembled WGS sequence"/>
</dbReference>
<dbReference type="PANTHER" id="PTHR38479">
    <property type="entry name" value="LMO0824 PROTEIN"/>
    <property type="match status" value="1"/>
</dbReference>